<dbReference type="PROSITE" id="PS51635">
    <property type="entry name" value="PNPLA"/>
    <property type="match status" value="1"/>
</dbReference>
<sequence length="488" mass="54377">MKESASSPTISTATRSESPSSAKRVDKSRSSAQRCGHQRPQHKRKLRFEQLLTFLATATDDQKTTKLIEYWQEPNSTITELRLLLTLGACPEQLYENEFGQMALRGRIEQGLCHKCIVDHENFLDRAMDVWNAQFRDKPIVSKVADAKRKSGLVALALDGGGIRGLVSITMLMFISRRLFGNERIVDHSDWLAGTSTGSMLALAITKGMSLTTCFHQYIKGEIFVESSSVARLFGSVVKKQTENLDAILAKTFDDAVDTFTNMTDKRLSVPALDISTTPARLEVFRNYSVHLTDPDLQPSNVTFRDAAKASSAAPTFFYPHLLNGRRYVDGSMAANCPLGVLLQEYDLSQKFGGISSLGCVISLGTGDVSATDRQYTYGGTLRKKTTNLLHLTQLLLEQVSGYEQSTLQCARNRCAAYDIPFFRFSPPAIDVVLNETDPAKLMTMVWKTFVYMTDNAQEVDRLGQMINSLYSTNNNFDESKKRSNTIL</sequence>
<dbReference type="WBParaSite" id="PSAMB.scaffold493size49522.g6360.t1">
    <property type="protein sequence ID" value="PSAMB.scaffold493size49522.g6360.t1"/>
    <property type="gene ID" value="PSAMB.scaffold493size49522.g6360"/>
</dbReference>
<proteinExistence type="predicted"/>
<keyword evidence="1" id="KW-0677">Repeat</keyword>
<keyword evidence="7" id="KW-1185">Reference proteome</keyword>
<dbReference type="PANTHER" id="PTHR24139:SF35">
    <property type="entry name" value="PNPLA DOMAIN-CONTAINING PROTEIN"/>
    <property type="match status" value="1"/>
</dbReference>
<evidence type="ECO:0000256" key="2">
    <source>
        <dbReference type="ARBA" id="ARBA00023043"/>
    </source>
</evidence>
<accession>A0A914WPJ9</accession>
<feature type="short sequence motif" description="GXSXG" evidence="4">
    <location>
        <begin position="194"/>
        <end position="198"/>
    </location>
</feature>
<dbReference type="Pfam" id="PF01734">
    <property type="entry name" value="Patatin"/>
    <property type="match status" value="1"/>
</dbReference>
<dbReference type="InterPro" id="IPR047148">
    <property type="entry name" value="PLPL9"/>
</dbReference>
<comment type="caution">
    <text evidence="4">Lacks conserved residue(s) required for the propagation of feature annotation.</text>
</comment>
<keyword evidence="3 4" id="KW-0443">Lipid metabolism</keyword>
<feature type="short sequence motif" description="GXGXXG" evidence="4">
    <location>
        <begin position="160"/>
        <end position="165"/>
    </location>
</feature>
<feature type="compositionally biased region" description="Polar residues" evidence="5">
    <location>
        <begin position="1"/>
        <end position="21"/>
    </location>
</feature>
<dbReference type="GO" id="GO:2000304">
    <property type="term" value="P:positive regulation of ceramide biosynthetic process"/>
    <property type="evidence" value="ECO:0007669"/>
    <property type="project" value="TreeGrafter"/>
</dbReference>
<feature type="domain" description="PNPLA" evidence="6">
    <location>
        <begin position="156"/>
        <end position="343"/>
    </location>
</feature>
<dbReference type="GO" id="GO:0047499">
    <property type="term" value="F:calcium-independent phospholipase A2 activity"/>
    <property type="evidence" value="ECO:0007669"/>
    <property type="project" value="InterPro"/>
</dbReference>
<evidence type="ECO:0000259" key="6">
    <source>
        <dbReference type="PROSITE" id="PS51635"/>
    </source>
</evidence>
<dbReference type="SUPFAM" id="SSF52151">
    <property type="entry name" value="FabD/lysophospholipase-like"/>
    <property type="match status" value="1"/>
</dbReference>
<evidence type="ECO:0000256" key="4">
    <source>
        <dbReference type="PROSITE-ProRule" id="PRU01161"/>
    </source>
</evidence>
<dbReference type="GO" id="GO:0005739">
    <property type="term" value="C:mitochondrion"/>
    <property type="evidence" value="ECO:0007669"/>
    <property type="project" value="TreeGrafter"/>
</dbReference>
<dbReference type="PANTHER" id="PTHR24139">
    <property type="entry name" value="CALCIUM-INDEPENDENT PHOSPHOLIPASE A2"/>
    <property type="match status" value="1"/>
</dbReference>
<name>A0A914WPJ9_9BILA</name>
<dbReference type="Proteomes" id="UP000887566">
    <property type="component" value="Unplaced"/>
</dbReference>
<dbReference type="Gene3D" id="3.40.1090.10">
    <property type="entry name" value="Cytosolic phospholipase A2 catalytic domain"/>
    <property type="match status" value="1"/>
</dbReference>
<evidence type="ECO:0000256" key="5">
    <source>
        <dbReference type="SAM" id="MobiDB-lite"/>
    </source>
</evidence>
<feature type="region of interest" description="Disordered" evidence="5">
    <location>
        <begin position="1"/>
        <end position="42"/>
    </location>
</feature>
<evidence type="ECO:0000256" key="1">
    <source>
        <dbReference type="ARBA" id="ARBA00022737"/>
    </source>
</evidence>
<dbReference type="InterPro" id="IPR016035">
    <property type="entry name" value="Acyl_Trfase/lysoPLipase"/>
</dbReference>
<dbReference type="GO" id="GO:0052816">
    <property type="term" value="F:long-chain fatty acyl-CoA hydrolase activity"/>
    <property type="evidence" value="ECO:0007669"/>
    <property type="project" value="TreeGrafter"/>
</dbReference>
<feature type="active site" description="Nucleophile" evidence="4">
    <location>
        <position position="196"/>
    </location>
</feature>
<keyword evidence="4" id="KW-0378">Hydrolase</keyword>
<dbReference type="AlphaFoldDB" id="A0A914WPJ9"/>
<dbReference type="GO" id="GO:0016042">
    <property type="term" value="P:lipid catabolic process"/>
    <property type="evidence" value="ECO:0007669"/>
    <property type="project" value="UniProtKB-UniRule"/>
</dbReference>
<evidence type="ECO:0000256" key="3">
    <source>
        <dbReference type="ARBA" id="ARBA00023098"/>
    </source>
</evidence>
<keyword evidence="4" id="KW-0442">Lipid degradation</keyword>
<reference evidence="8" key="1">
    <citation type="submission" date="2022-11" db="UniProtKB">
        <authorList>
            <consortium name="WormBaseParasite"/>
        </authorList>
    </citation>
    <scope>IDENTIFICATION</scope>
</reference>
<feature type="active site" description="Proton acceptor" evidence="4">
    <location>
        <position position="330"/>
    </location>
</feature>
<evidence type="ECO:0000313" key="7">
    <source>
        <dbReference type="Proteomes" id="UP000887566"/>
    </source>
</evidence>
<organism evidence="7 8">
    <name type="scientific">Plectus sambesii</name>
    <dbReference type="NCBI Taxonomy" id="2011161"/>
    <lineage>
        <taxon>Eukaryota</taxon>
        <taxon>Metazoa</taxon>
        <taxon>Ecdysozoa</taxon>
        <taxon>Nematoda</taxon>
        <taxon>Chromadorea</taxon>
        <taxon>Plectida</taxon>
        <taxon>Plectina</taxon>
        <taxon>Plectoidea</taxon>
        <taxon>Plectidae</taxon>
        <taxon>Plectus</taxon>
    </lineage>
</organism>
<keyword evidence="2" id="KW-0040">ANK repeat</keyword>
<evidence type="ECO:0000313" key="8">
    <source>
        <dbReference type="WBParaSite" id="PSAMB.scaffold493size49522.g6360.t1"/>
    </source>
</evidence>
<dbReference type="InterPro" id="IPR002641">
    <property type="entry name" value="PNPLA_dom"/>
</dbReference>
<protein>
    <submittedName>
        <fullName evidence="8">PNPLA domain-containing protein</fullName>
    </submittedName>
</protein>